<dbReference type="Proteomes" id="UP000245657">
    <property type="component" value="Unassembled WGS sequence"/>
</dbReference>
<proteinExistence type="predicted"/>
<name>A0A2V2ND15_9EURY</name>
<protein>
    <submittedName>
        <fullName evidence="1">HicB family protein</fullName>
    </submittedName>
</protein>
<keyword evidence="2" id="KW-1185">Reference proteome</keyword>
<evidence type="ECO:0000313" key="1">
    <source>
        <dbReference type="EMBL" id="PWR74247.1"/>
    </source>
</evidence>
<gene>
    <name evidence="1" type="ORF">DK846_03610</name>
</gene>
<dbReference type="AlphaFoldDB" id="A0A2V2ND15"/>
<sequence length="86" mass="9800">MIIEYINTALAQAHYELIDDEEPYYGEIPDLPGVFATGKTLEECRKNLMEVVDGWLIIRLRRGMSIPSIQGISIEEIQPIDTHVRA</sequence>
<dbReference type="GeneID" id="97549626"/>
<dbReference type="Gene3D" id="3.30.160.250">
    <property type="match status" value="1"/>
</dbReference>
<organism evidence="1 2">
    <name type="scientific">Methanospirillum lacunae</name>
    <dbReference type="NCBI Taxonomy" id="668570"/>
    <lineage>
        <taxon>Archaea</taxon>
        <taxon>Methanobacteriati</taxon>
        <taxon>Methanobacteriota</taxon>
        <taxon>Stenosarchaea group</taxon>
        <taxon>Methanomicrobia</taxon>
        <taxon>Methanomicrobiales</taxon>
        <taxon>Methanospirillaceae</taxon>
        <taxon>Methanospirillum</taxon>
    </lineage>
</organism>
<dbReference type="InterPro" id="IPR049389">
    <property type="entry name" value="TTHA0281-like"/>
</dbReference>
<comment type="caution">
    <text evidence="1">The sequence shown here is derived from an EMBL/GenBank/DDBJ whole genome shotgun (WGS) entry which is preliminary data.</text>
</comment>
<dbReference type="SUPFAM" id="SSF143100">
    <property type="entry name" value="TTHA1013/TTHA0281-like"/>
    <property type="match status" value="1"/>
</dbReference>
<evidence type="ECO:0000313" key="2">
    <source>
        <dbReference type="Proteomes" id="UP000245657"/>
    </source>
</evidence>
<dbReference type="OrthoDB" id="121930at2157"/>
<dbReference type="Pfam" id="PF21748">
    <property type="entry name" value="UPF0150"/>
    <property type="match status" value="1"/>
</dbReference>
<dbReference type="InterPro" id="IPR035069">
    <property type="entry name" value="TTHA1013/TTHA0281-like"/>
</dbReference>
<accession>A0A2V2ND15</accession>
<dbReference type="RefSeq" id="WP_109967526.1">
    <property type="nucleotide sequence ID" value="NZ_CP176093.1"/>
</dbReference>
<dbReference type="EMBL" id="QGMY01000002">
    <property type="protein sequence ID" value="PWR74247.1"/>
    <property type="molecule type" value="Genomic_DNA"/>
</dbReference>
<reference evidence="1 2" key="1">
    <citation type="submission" date="2018-05" db="EMBL/GenBank/DDBJ databases">
        <title>Draft genome of Methanospirillum lacunae Ki8-1.</title>
        <authorList>
            <person name="Dueholm M.S."/>
            <person name="Nielsen P.H."/>
            <person name="Bakmann L.F."/>
            <person name="Otzen D.E."/>
        </authorList>
    </citation>
    <scope>NUCLEOTIDE SEQUENCE [LARGE SCALE GENOMIC DNA]</scope>
    <source>
        <strain evidence="1 2">Ki8-1</strain>
    </source>
</reference>